<keyword evidence="10" id="KW-0718">Serine biosynthesis</keyword>
<evidence type="ECO:0000256" key="3">
    <source>
        <dbReference type="ARBA" id="ARBA00009184"/>
    </source>
</evidence>
<dbReference type="Proteomes" id="UP000225706">
    <property type="component" value="Unassembled WGS sequence"/>
</dbReference>
<evidence type="ECO:0000256" key="2">
    <source>
        <dbReference type="ARBA" id="ARBA00005135"/>
    </source>
</evidence>
<dbReference type="GO" id="GO:0006564">
    <property type="term" value="P:L-serine biosynthetic process"/>
    <property type="evidence" value="ECO:0007669"/>
    <property type="project" value="UniProtKB-KW"/>
</dbReference>
<dbReference type="InterPro" id="IPR036412">
    <property type="entry name" value="HAD-like_sf"/>
</dbReference>
<evidence type="ECO:0000256" key="7">
    <source>
        <dbReference type="ARBA" id="ARBA00022723"/>
    </source>
</evidence>
<comment type="cofactor">
    <cofactor evidence="1">
        <name>Mg(2+)</name>
        <dbReference type="ChEBI" id="CHEBI:18420"/>
    </cofactor>
</comment>
<comment type="caution">
    <text evidence="13">The sequence shown here is derived from an EMBL/GenBank/DDBJ whole genome shotgun (WGS) entry which is preliminary data.</text>
</comment>
<dbReference type="CDD" id="cd04309">
    <property type="entry name" value="HAD_PSP_eu"/>
    <property type="match status" value="1"/>
</dbReference>
<reference evidence="14" key="1">
    <citation type="journal article" date="2017" name="bioRxiv">
        <title>Comparative analysis of the genomes of Stylophora pistillata and Acropora digitifera provides evidence for extensive differences between species of corals.</title>
        <authorList>
            <person name="Voolstra C.R."/>
            <person name="Li Y."/>
            <person name="Liew Y.J."/>
            <person name="Baumgarten S."/>
            <person name="Zoccola D."/>
            <person name="Flot J.-F."/>
            <person name="Tambutte S."/>
            <person name="Allemand D."/>
            <person name="Aranda M."/>
        </authorList>
    </citation>
    <scope>NUCLEOTIDE SEQUENCE [LARGE SCALE GENOMIC DNA]</scope>
</reference>
<dbReference type="InterPro" id="IPR050582">
    <property type="entry name" value="HAD-like_SerB"/>
</dbReference>
<dbReference type="GO" id="GO:0000287">
    <property type="term" value="F:magnesium ion binding"/>
    <property type="evidence" value="ECO:0007669"/>
    <property type="project" value="TreeGrafter"/>
</dbReference>
<comment type="pathway">
    <text evidence="2">Amino-acid biosynthesis; L-serine biosynthesis; L-serine from 3-phospho-D-glycerate: step 3/3.</text>
</comment>
<dbReference type="EMBL" id="LSMT01000032">
    <property type="protein sequence ID" value="PFX31684.1"/>
    <property type="molecule type" value="Genomic_DNA"/>
</dbReference>
<dbReference type="Pfam" id="PF00702">
    <property type="entry name" value="Hydrolase"/>
    <property type="match status" value="1"/>
</dbReference>
<evidence type="ECO:0000256" key="6">
    <source>
        <dbReference type="ARBA" id="ARBA00022605"/>
    </source>
</evidence>
<feature type="active site" description="Nucleophile" evidence="12">
    <location>
        <position position="19"/>
    </location>
</feature>
<sequence>MVIQQAKQVWKKADAVCFDVDSTVITDEGIDELAAFCGKGKEVSQWTTRAMGGGISFRTALRERLGIIGATREKLHKFIERSPVHLTPGIRELVKRLQERGTAVYLVSGGFRRVIQGAAEQLNIPDENVFANRLQFDDEGHYCGFDENELTSDSGGKTKVLQLLKEKHRYKSLVMIGDGATDLETFPSAADTFIGFGGNVVREKVKAQAPWYVTDFKELLKELNPTSQSGVIEKGTENLHGASEHLLNGVNGASEHLITGVNGKHYI</sequence>
<organism evidence="13 14">
    <name type="scientific">Stylophora pistillata</name>
    <name type="common">Smooth cauliflower coral</name>
    <dbReference type="NCBI Taxonomy" id="50429"/>
    <lineage>
        <taxon>Eukaryota</taxon>
        <taxon>Metazoa</taxon>
        <taxon>Cnidaria</taxon>
        <taxon>Anthozoa</taxon>
        <taxon>Hexacorallia</taxon>
        <taxon>Scleractinia</taxon>
        <taxon>Astrocoeniina</taxon>
        <taxon>Pocilloporidae</taxon>
        <taxon>Stylophora</taxon>
    </lineage>
</organism>
<evidence type="ECO:0000256" key="8">
    <source>
        <dbReference type="ARBA" id="ARBA00022801"/>
    </source>
</evidence>
<evidence type="ECO:0000256" key="10">
    <source>
        <dbReference type="ARBA" id="ARBA00023299"/>
    </source>
</evidence>
<evidence type="ECO:0000256" key="1">
    <source>
        <dbReference type="ARBA" id="ARBA00001946"/>
    </source>
</evidence>
<dbReference type="UniPathway" id="UPA00135">
    <property type="reaction ID" value="UER00198"/>
</dbReference>
<keyword evidence="8" id="KW-0378">Hydrolase</keyword>
<dbReference type="SUPFAM" id="SSF56784">
    <property type="entry name" value="HAD-like"/>
    <property type="match status" value="1"/>
</dbReference>
<evidence type="ECO:0000256" key="12">
    <source>
        <dbReference type="PIRSR" id="PIRSR604469-1"/>
    </source>
</evidence>
<evidence type="ECO:0000313" key="13">
    <source>
        <dbReference type="EMBL" id="PFX31684.1"/>
    </source>
</evidence>
<dbReference type="OrthoDB" id="27226at2759"/>
<dbReference type="NCBIfam" id="TIGR01488">
    <property type="entry name" value="HAD-SF-IB"/>
    <property type="match status" value="1"/>
</dbReference>
<dbReference type="InterPro" id="IPR004469">
    <property type="entry name" value="PSP"/>
</dbReference>
<name>A0A2B4SLW6_STYPI</name>
<comment type="similarity">
    <text evidence="3">Belongs to the HAD-like hydrolase superfamily. SerB family.</text>
</comment>
<dbReference type="Gene3D" id="1.10.150.210">
    <property type="entry name" value="Phosphoserine phosphatase, domain 2"/>
    <property type="match status" value="1"/>
</dbReference>
<dbReference type="PANTHER" id="PTHR43344">
    <property type="entry name" value="PHOSPHOSERINE PHOSPHATASE"/>
    <property type="match status" value="1"/>
</dbReference>
<keyword evidence="14" id="KW-1185">Reference proteome</keyword>
<dbReference type="STRING" id="50429.A0A2B4SLW6"/>
<dbReference type="FunFam" id="3.40.50.1000:FF:000077">
    <property type="entry name" value="Phosphoserine phosphatase, chloroplastic"/>
    <property type="match status" value="1"/>
</dbReference>
<dbReference type="InterPro" id="IPR023214">
    <property type="entry name" value="HAD_sf"/>
</dbReference>
<evidence type="ECO:0000256" key="4">
    <source>
        <dbReference type="ARBA" id="ARBA00012640"/>
    </source>
</evidence>
<dbReference type="Gene3D" id="3.40.50.1000">
    <property type="entry name" value="HAD superfamily/HAD-like"/>
    <property type="match status" value="1"/>
</dbReference>
<evidence type="ECO:0000313" key="14">
    <source>
        <dbReference type="Proteomes" id="UP000225706"/>
    </source>
</evidence>
<dbReference type="NCBIfam" id="TIGR00338">
    <property type="entry name" value="serB"/>
    <property type="match status" value="1"/>
</dbReference>
<protein>
    <recommendedName>
        <fullName evidence="5">Phosphoserine phosphatase</fullName>
        <ecNumber evidence="4">3.1.3.3</ecNumber>
    </recommendedName>
    <alternativeName>
        <fullName evidence="11">O-phosphoserine phosphohydrolase</fullName>
    </alternativeName>
</protein>
<gene>
    <name evidence="13" type="primary">PSPH</name>
    <name evidence="13" type="ORF">AWC38_SpisGene3433</name>
</gene>
<keyword evidence="7" id="KW-0479">Metal-binding</keyword>
<dbReference type="AlphaFoldDB" id="A0A2B4SLW6"/>
<dbReference type="EC" id="3.1.3.3" evidence="4"/>
<feature type="active site" description="Proton donor" evidence="12">
    <location>
        <position position="21"/>
    </location>
</feature>
<evidence type="ECO:0000256" key="9">
    <source>
        <dbReference type="ARBA" id="ARBA00022842"/>
    </source>
</evidence>
<accession>A0A2B4SLW6</accession>
<keyword evidence="9" id="KW-0460">Magnesium</keyword>
<dbReference type="GO" id="GO:0036424">
    <property type="term" value="F:L-phosphoserine phosphatase activity"/>
    <property type="evidence" value="ECO:0007669"/>
    <property type="project" value="InterPro"/>
</dbReference>
<keyword evidence="6" id="KW-0028">Amino-acid biosynthesis</keyword>
<dbReference type="GO" id="GO:0005737">
    <property type="term" value="C:cytoplasm"/>
    <property type="evidence" value="ECO:0007669"/>
    <property type="project" value="TreeGrafter"/>
</dbReference>
<proteinExistence type="inferred from homology"/>
<dbReference type="PANTHER" id="PTHR43344:SF2">
    <property type="entry name" value="PHOSPHOSERINE PHOSPHATASE"/>
    <property type="match status" value="1"/>
</dbReference>
<evidence type="ECO:0000256" key="11">
    <source>
        <dbReference type="ARBA" id="ARBA00031693"/>
    </source>
</evidence>
<evidence type="ECO:0000256" key="5">
    <source>
        <dbReference type="ARBA" id="ARBA00015196"/>
    </source>
</evidence>